<evidence type="ECO:0000256" key="1">
    <source>
        <dbReference type="SAM" id="Phobius"/>
    </source>
</evidence>
<dbReference type="Proteomes" id="UP000737402">
    <property type="component" value="Unassembled WGS sequence"/>
</dbReference>
<keyword evidence="1" id="KW-0472">Membrane</keyword>
<sequence length="66" mass="7800">MRIKPINMVFFYAIMGCLFTYLAVASFKESVFEWHTMLLMLIATFDFGVSIRAYLLHKKIKSMQKK</sequence>
<name>A0ABS2P5D7_9BACI</name>
<feature type="transmembrane region" description="Helical" evidence="1">
    <location>
        <begin position="34"/>
        <end position="56"/>
    </location>
</feature>
<keyword evidence="3" id="KW-1185">Reference proteome</keyword>
<accession>A0ABS2P5D7</accession>
<comment type="caution">
    <text evidence="2">The sequence shown here is derived from an EMBL/GenBank/DDBJ whole genome shotgun (WGS) entry which is preliminary data.</text>
</comment>
<dbReference type="Pfam" id="PF14146">
    <property type="entry name" value="DUF4305"/>
    <property type="match status" value="1"/>
</dbReference>
<keyword evidence="1" id="KW-1133">Transmembrane helix</keyword>
<dbReference type="PROSITE" id="PS51257">
    <property type="entry name" value="PROKAR_LIPOPROTEIN"/>
    <property type="match status" value="1"/>
</dbReference>
<evidence type="ECO:0008006" key="4">
    <source>
        <dbReference type="Google" id="ProtNLM"/>
    </source>
</evidence>
<evidence type="ECO:0000313" key="2">
    <source>
        <dbReference type="EMBL" id="MBM7622171.1"/>
    </source>
</evidence>
<dbReference type="InterPro" id="IPR025426">
    <property type="entry name" value="DUF4305"/>
</dbReference>
<gene>
    <name evidence="2" type="ORF">JOC95_004082</name>
</gene>
<organism evidence="2 3">
    <name type="scientific">Sutcliffiella tianshenii</name>
    <dbReference type="NCBI Taxonomy" id="1463404"/>
    <lineage>
        <taxon>Bacteria</taxon>
        <taxon>Bacillati</taxon>
        <taxon>Bacillota</taxon>
        <taxon>Bacilli</taxon>
        <taxon>Bacillales</taxon>
        <taxon>Bacillaceae</taxon>
        <taxon>Sutcliffiella</taxon>
    </lineage>
</organism>
<reference evidence="2 3" key="1">
    <citation type="submission" date="2021-01" db="EMBL/GenBank/DDBJ databases">
        <title>Genomic Encyclopedia of Type Strains, Phase IV (KMG-IV): sequencing the most valuable type-strain genomes for metagenomic binning, comparative biology and taxonomic classification.</title>
        <authorList>
            <person name="Goeker M."/>
        </authorList>
    </citation>
    <scope>NUCLEOTIDE SEQUENCE [LARGE SCALE GENOMIC DNA]</scope>
    <source>
        <strain evidence="2 3">DSM 25879</strain>
    </source>
</reference>
<evidence type="ECO:0000313" key="3">
    <source>
        <dbReference type="Proteomes" id="UP000737402"/>
    </source>
</evidence>
<feature type="transmembrane region" description="Helical" evidence="1">
    <location>
        <begin position="9"/>
        <end position="28"/>
    </location>
</feature>
<dbReference type="EMBL" id="JAFBED010000015">
    <property type="protein sequence ID" value="MBM7622171.1"/>
    <property type="molecule type" value="Genomic_DNA"/>
</dbReference>
<protein>
    <recommendedName>
        <fullName evidence="4">DUF4305 domain-containing protein</fullName>
    </recommendedName>
</protein>
<proteinExistence type="predicted"/>
<keyword evidence="1" id="KW-0812">Transmembrane</keyword>
<dbReference type="RefSeq" id="WP_204419594.1">
    <property type="nucleotide sequence ID" value="NZ_JAFBED010000015.1"/>
</dbReference>